<sequence>MYYVNGVVHYDWNIVGGWSGKQLSVTSRVIEVDLLLGERVVCLSLRSHETVPNESGTRALPKWTGREHWSNSRSSQPRKIWEKINIASKDLYYDDLVLEETGVCPEAGGFTIVAAPAEFQSQCDSDNAADHLSLTVVPRVLNFRENSDVVSRHFSFKRTDVTRVTQLPRRAAPSTDLELIAS</sequence>
<name>A0A164Y4W3_9AGAM</name>
<dbReference type="EMBL" id="KV419399">
    <property type="protein sequence ID" value="KZS96580.1"/>
    <property type="molecule type" value="Genomic_DNA"/>
</dbReference>
<reference evidence="1 2" key="1">
    <citation type="journal article" date="2016" name="Mol. Biol. Evol.">
        <title>Comparative Genomics of Early-Diverging Mushroom-Forming Fungi Provides Insights into the Origins of Lignocellulose Decay Capabilities.</title>
        <authorList>
            <person name="Nagy L.G."/>
            <person name="Riley R."/>
            <person name="Tritt A."/>
            <person name="Adam C."/>
            <person name="Daum C."/>
            <person name="Floudas D."/>
            <person name="Sun H."/>
            <person name="Yadav J.S."/>
            <person name="Pangilinan J."/>
            <person name="Larsson K.H."/>
            <person name="Matsuura K."/>
            <person name="Barry K."/>
            <person name="Labutti K."/>
            <person name="Kuo R."/>
            <person name="Ohm R.A."/>
            <person name="Bhattacharya S.S."/>
            <person name="Shirouzu T."/>
            <person name="Yoshinaga Y."/>
            <person name="Martin F.M."/>
            <person name="Grigoriev I.V."/>
            <person name="Hibbett D.S."/>
        </authorList>
    </citation>
    <scope>NUCLEOTIDE SEQUENCE [LARGE SCALE GENOMIC DNA]</scope>
    <source>
        <strain evidence="1 2">HHB9708</strain>
    </source>
</reference>
<protein>
    <submittedName>
        <fullName evidence="1">Uncharacterized protein</fullName>
    </submittedName>
</protein>
<dbReference type="AlphaFoldDB" id="A0A164Y4W3"/>
<evidence type="ECO:0000313" key="1">
    <source>
        <dbReference type="EMBL" id="KZS96580.1"/>
    </source>
</evidence>
<dbReference type="Proteomes" id="UP000076722">
    <property type="component" value="Unassembled WGS sequence"/>
</dbReference>
<accession>A0A164Y4W3</accession>
<gene>
    <name evidence="1" type="ORF">SISNIDRAFT_464043</name>
</gene>
<keyword evidence="2" id="KW-1185">Reference proteome</keyword>
<proteinExistence type="predicted"/>
<organism evidence="1 2">
    <name type="scientific">Sistotremastrum niveocremeum HHB9708</name>
    <dbReference type="NCBI Taxonomy" id="1314777"/>
    <lineage>
        <taxon>Eukaryota</taxon>
        <taxon>Fungi</taxon>
        <taxon>Dikarya</taxon>
        <taxon>Basidiomycota</taxon>
        <taxon>Agaricomycotina</taxon>
        <taxon>Agaricomycetes</taxon>
        <taxon>Sistotremastrales</taxon>
        <taxon>Sistotremastraceae</taxon>
        <taxon>Sertulicium</taxon>
        <taxon>Sertulicium niveocremeum</taxon>
    </lineage>
</organism>
<evidence type="ECO:0000313" key="2">
    <source>
        <dbReference type="Proteomes" id="UP000076722"/>
    </source>
</evidence>